<dbReference type="PANTHER" id="PTHR12215:SF10">
    <property type="entry name" value="L-AMINOADIPATE-SEMIALDEHYDE DEHYDROGENASE-PHOSPHOPANTETHEINYL TRANSFERASE"/>
    <property type="match status" value="1"/>
</dbReference>
<dbReference type="EMBL" id="CWKI01000012">
    <property type="protein sequence ID" value="CTR10116.1"/>
    <property type="molecule type" value="Genomic_DNA"/>
</dbReference>
<evidence type="ECO:0000313" key="6">
    <source>
        <dbReference type="Proteomes" id="UP000199069"/>
    </source>
</evidence>
<organism evidence="5 6">
    <name type="scientific">Rhodotorula toruloides</name>
    <name type="common">Yeast</name>
    <name type="synonym">Rhodosporidium toruloides</name>
    <dbReference type="NCBI Taxonomy" id="5286"/>
    <lineage>
        <taxon>Eukaryota</taxon>
        <taxon>Fungi</taxon>
        <taxon>Dikarya</taxon>
        <taxon>Basidiomycota</taxon>
        <taxon>Pucciniomycotina</taxon>
        <taxon>Microbotryomycetes</taxon>
        <taxon>Sporidiobolales</taxon>
        <taxon>Sporidiobolaceae</taxon>
        <taxon>Rhodotorula</taxon>
    </lineage>
</organism>
<evidence type="ECO:0000259" key="3">
    <source>
        <dbReference type="Pfam" id="PF01648"/>
    </source>
</evidence>
<evidence type="ECO:0000256" key="2">
    <source>
        <dbReference type="ARBA" id="ARBA00022679"/>
    </source>
</evidence>
<accession>A0A0K3CSF3</accession>
<dbReference type="GO" id="GO:0008897">
    <property type="term" value="F:holo-[acyl-carrier-protein] synthase activity"/>
    <property type="evidence" value="ECO:0007669"/>
    <property type="project" value="UniProtKB-EC"/>
</dbReference>
<name>A0A0K3CSF3_RHOTO</name>
<reference evidence="5 6" key="1">
    <citation type="submission" date="2015-07" db="EMBL/GenBank/DDBJ databases">
        <authorList>
            <person name="Cajimat M.N.B."/>
            <person name="Milazzo M.L."/>
            <person name="Fulhorst C.F."/>
        </authorList>
    </citation>
    <scope>NUCLEOTIDE SEQUENCE [LARGE SCALE GENOMIC DNA]</scope>
    <source>
        <strain evidence="5">Single colony</strain>
    </source>
</reference>
<sequence>MLQKASSSALMLVYLARKSSAFADGPADDNLSPHTSLELLLRYVDSGSRQAISKFRFLRDARRCLLGRLLARYAALAQLDGSDLTWSSLSFDRSDRGKPYVVNLPSGISYDYSISHDSDLVILAASAGPRDKRTTVGVDVMRIAVPWEGGSTDELVETMRDQLDPRELRQIRSAAAQHARLALALAFWTLKEAYIKAIGEGLHFDLRRLHFDLDGAQGAQAIGSTSRLAGRAFVDRTEAVGWRFRLAKLAGRTAKENYWLATAWHDADGKGEVELCTQKQPEQVHEVSLEQLLARAEAVD</sequence>
<dbReference type="InterPro" id="IPR008278">
    <property type="entry name" value="4-PPantetheinyl_Trfase_dom"/>
</dbReference>
<evidence type="ECO:0000259" key="4">
    <source>
        <dbReference type="Pfam" id="PF22624"/>
    </source>
</evidence>
<dbReference type="EC" id="2.7.8.7" evidence="1"/>
<dbReference type="InterPro" id="IPR037143">
    <property type="entry name" value="4-PPantetheinyl_Trfase_dom_sf"/>
</dbReference>
<dbReference type="OMA" id="NGENREY"/>
<evidence type="ECO:0000313" key="5">
    <source>
        <dbReference type="EMBL" id="CTR10116.1"/>
    </source>
</evidence>
<dbReference type="Gene3D" id="3.90.470.20">
    <property type="entry name" value="4'-phosphopantetheinyl transferase domain"/>
    <property type="match status" value="2"/>
</dbReference>
<evidence type="ECO:0000256" key="1">
    <source>
        <dbReference type="ARBA" id="ARBA00013172"/>
    </source>
</evidence>
<feature type="domain" description="4'-phosphopantetheinyl transferase" evidence="3">
    <location>
        <begin position="136"/>
        <end position="259"/>
    </location>
</feature>
<dbReference type="Pfam" id="PF01648">
    <property type="entry name" value="ACPS"/>
    <property type="match status" value="1"/>
</dbReference>
<dbReference type="GO" id="GO:0000287">
    <property type="term" value="F:magnesium ion binding"/>
    <property type="evidence" value="ECO:0007669"/>
    <property type="project" value="InterPro"/>
</dbReference>
<dbReference type="InterPro" id="IPR055066">
    <property type="entry name" value="AASDHPPT_N"/>
</dbReference>
<gene>
    <name evidence="5" type="primary">FGENESH: predicted gene_12.137</name>
    <name evidence="5" type="ORF">BN2166_0059770</name>
</gene>
<dbReference type="Pfam" id="PF22624">
    <property type="entry name" value="AASDHPPT_N"/>
    <property type="match status" value="1"/>
</dbReference>
<dbReference type="GO" id="GO:0019878">
    <property type="term" value="P:lysine biosynthetic process via aminoadipic acid"/>
    <property type="evidence" value="ECO:0007669"/>
    <property type="project" value="TreeGrafter"/>
</dbReference>
<dbReference type="AlphaFoldDB" id="A0A0K3CSF3"/>
<dbReference type="Proteomes" id="UP000199069">
    <property type="component" value="Unassembled WGS sequence"/>
</dbReference>
<dbReference type="SUPFAM" id="SSF56214">
    <property type="entry name" value="4'-phosphopantetheinyl transferase"/>
    <property type="match status" value="2"/>
</dbReference>
<keyword evidence="2 5" id="KW-0808">Transferase</keyword>
<protein>
    <recommendedName>
        <fullName evidence="1">holo-[acyl-carrier-protein] synthase</fullName>
        <ecNumber evidence="1">2.7.8.7</ecNumber>
    </recommendedName>
</protein>
<dbReference type="STRING" id="5286.A0A0K3CSF3"/>
<feature type="domain" description="4'-phosphopantetheinyl transferase N-terminal" evidence="4">
    <location>
        <begin position="36"/>
        <end position="126"/>
    </location>
</feature>
<keyword evidence="6" id="KW-1185">Reference proteome</keyword>
<dbReference type="PANTHER" id="PTHR12215">
    <property type="entry name" value="PHOSPHOPANTETHEINE TRANSFERASE"/>
    <property type="match status" value="1"/>
</dbReference>
<proteinExistence type="predicted"/>
<dbReference type="InterPro" id="IPR050559">
    <property type="entry name" value="P-Pant_transferase_sf"/>
</dbReference>
<dbReference type="GO" id="GO:0005829">
    <property type="term" value="C:cytosol"/>
    <property type="evidence" value="ECO:0007669"/>
    <property type="project" value="TreeGrafter"/>
</dbReference>